<proteinExistence type="predicted"/>
<evidence type="ECO:0000313" key="3">
    <source>
        <dbReference type="Proteomes" id="UP001231518"/>
    </source>
</evidence>
<keyword evidence="3" id="KW-1185">Reference proteome</keyword>
<dbReference type="Proteomes" id="UP001231518">
    <property type="component" value="Chromosome 23"/>
</dbReference>
<dbReference type="EMBL" id="JARGEI010000023">
    <property type="protein sequence ID" value="KAJ8710136.1"/>
    <property type="molecule type" value="Genomic_DNA"/>
</dbReference>
<evidence type="ECO:0000256" key="1">
    <source>
        <dbReference type="SAM" id="SignalP"/>
    </source>
</evidence>
<name>A0AAD8DN90_MYTSE</name>
<comment type="caution">
    <text evidence="2">The sequence shown here is derived from an EMBL/GenBank/DDBJ whole genome shotgun (WGS) entry which is preliminary data.</text>
</comment>
<dbReference type="AlphaFoldDB" id="A0AAD8DN90"/>
<sequence>MHYFVENMKSLTFIAVLVALTVYNDAASIQEEAYLFTEEGFVYREDIGMYQKGEVRLGDYLFHDHTCHVPGIPNAVQLEDVVYLGNSTTRITGLRMAQVPGTPGGAHIGALGRHILNVRIRSVPGAGIFTRLQFWGHYTDWV</sequence>
<feature type="signal peptide" evidence="1">
    <location>
        <begin position="1"/>
        <end position="26"/>
    </location>
</feature>
<organism evidence="2 3">
    <name type="scientific">Mythimna separata</name>
    <name type="common">Oriental armyworm</name>
    <name type="synonym">Pseudaletia separata</name>
    <dbReference type="NCBI Taxonomy" id="271217"/>
    <lineage>
        <taxon>Eukaryota</taxon>
        <taxon>Metazoa</taxon>
        <taxon>Ecdysozoa</taxon>
        <taxon>Arthropoda</taxon>
        <taxon>Hexapoda</taxon>
        <taxon>Insecta</taxon>
        <taxon>Pterygota</taxon>
        <taxon>Neoptera</taxon>
        <taxon>Endopterygota</taxon>
        <taxon>Lepidoptera</taxon>
        <taxon>Glossata</taxon>
        <taxon>Ditrysia</taxon>
        <taxon>Noctuoidea</taxon>
        <taxon>Noctuidae</taxon>
        <taxon>Noctuinae</taxon>
        <taxon>Hadenini</taxon>
        <taxon>Mythimna</taxon>
    </lineage>
</organism>
<keyword evidence="1" id="KW-0732">Signal</keyword>
<evidence type="ECO:0000313" key="2">
    <source>
        <dbReference type="EMBL" id="KAJ8710136.1"/>
    </source>
</evidence>
<reference evidence="2" key="1">
    <citation type="submission" date="2023-03" db="EMBL/GenBank/DDBJ databases">
        <title>Chromosome-level genomes of two armyworms, Mythimna separata and Mythimna loreyi, provide insights into the biosynthesis and reception of sex pheromones.</title>
        <authorList>
            <person name="Zhao H."/>
        </authorList>
    </citation>
    <scope>NUCLEOTIDE SEQUENCE</scope>
    <source>
        <strain evidence="2">BeijingLab</strain>
        <tissue evidence="2">Pupa</tissue>
    </source>
</reference>
<feature type="chain" id="PRO_5042118079" evidence="1">
    <location>
        <begin position="27"/>
        <end position="142"/>
    </location>
</feature>
<protein>
    <submittedName>
        <fullName evidence="2">Uncharacterized protein</fullName>
    </submittedName>
</protein>
<gene>
    <name evidence="2" type="ORF">PYW07_009502</name>
</gene>
<accession>A0AAD8DN90</accession>